<dbReference type="Pfam" id="PF13450">
    <property type="entry name" value="NAD_binding_8"/>
    <property type="match status" value="1"/>
</dbReference>
<keyword evidence="4" id="KW-0274">FAD</keyword>
<comment type="similarity">
    <text evidence="2">Belongs to the FAD-binding monooxygenase family.</text>
</comment>
<dbReference type="AlphaFoldDB" id="A0A1L9PUS7"/>
<dbReference type="OrthoDB" id="74360at2759"/>
<keyword evidence="6" id="KW-1185">Reference proteome</keyword>
<dbReference type="SUPFAM" id="SSF51905">
    <property type="entry name" value="FAD/NAD(P)-binding domain"/>
    <property type="match status" value="2"/>
</dbReference>
<dbReference type="InterPro" id="IPR036188">
    <property type="entry name" value="FAD/NAD-bd_sf"/>
</dbReference>
<sequence>MAANYRQSSQPIHTERHVRIVCIGAGASGLLFAYKLQRSFSNFSLVIYEKNPKISGTWFENRYPGCACDVPSHNYTWSFEPKTDWSGTYASSKEIFNYFNSFSDKYGLRQYCRMNHQVMGAVWDSGKGSYDVHVQDLETGRQWNDSCDILINAGGILNSWRWPAIPGLERYKGTLVHTANWDDSISLEGKHVGLIGNGSSGIQVLPAILPEVSKITTFIREPTWVSPVQGLEQHIFSTEEKQTFERDSEALTEYRRGIERGMNGQFAIFLRGTQGQRDTREYMTQQMKEKLHNVDLEKVLIPEWSVGCRRITPGVGYLESLGHEKVNVVYGNINEVTEKGCICDDGKEYPVDVLICATGFDTSFRPRFPIIGPNDNNLQDQWKDEPHSYFGIAAAGIPNYLTFLGPNSPIGNGPVLSAIEAQADHMLKLIDRYQTTNIKSFAPRAEAINDFINFKDEFMRNTVWADGCRSWYKTNQADAPVTALWPGSTLHYIEAMDELRLDDWDVKYNGNRFSWLGNGYSQTEIDETADWGYYIRAHDDGEYLSRGKRLRILNKSGTRQPEATSFTVFPRI</sequence>
<evidence type="ECO:0000256" key="4">
    <source>
        <dbReference type="ARBA" id="ARBA00022827"/>
    </source>
</evidence>
<proteinExistence type="inferred from homology"/>
<dbReference type="Gene3D" id="3.50.50.60">
    <property type="entry name" value="FAD/NAD(P)-binding domain"/>
    <property type="match status" value="2"/>
</dbReference>
<evidence type="ECO:0000256" key="1">
    <source>
        <dbReference type="ARBA" id="ARBA00001974"/>
    </source>
</evidence>
<gene>
    <name evidence="5" type="ORF">ASPVEDRAFT_86659</name>
</gene>
<name>A0A1L9PUS7_ASPVE</name>
<dbReference type="VEuPathDB" id="FungiDB:ASPVEDRAFT_86659"/>
<comment type="cofactor">
    <cofactor evidence="1">
        <name>FAD</name>
        <dbReference type="ChEBI" id="CHEBI:57692"/>
    </cofactor>
</comment>
<dbReference type="InterPro" id="IPR051209">
    <property type="entry name" value="FAD-bind_Monooxygenase_sf"/>
</dbReference>
<dbReference type="RefSeq" id="XP_040671066.1">
    <property type="nucleotide sequence ID" value="XM_040817888.1"/>
</dbReference>
<keyword evidence="3" id="KW-0285">Flavoprotein</keyword>
<dbReference type="Proteomes" id="UP000184073">
    <property type="component" value="Unassembled WGS sequence"/>
</dbReference>
<evidence type="ECO:0000313" key="5">
    <source>
        <dbReference type="EMBL" id="OJJ05304.1"/>
    </source>
</evidence>
<evidence type="ECO:0000256" key="3">
    <source>
        <dbReference type="ARBA" id="ARBA00022630"/>
    </source>
</evidence>
<organism evidence="5 6">
    <name type="scientific">Aspergillus versicolor CBS 583.65</name>
    <dbReference type="NCBI Taxonomy" id="1036611"/>
    <lineage>
        <taxon>Eukaryota</taxon>
        <taxon>Fungi</taxon>
        <taxon>Dikarya</taxon>
        <taxon>Ascomycota</taxon>
        <taxon>Pezizomycotina</taxon>
        <taxon>Eurotiomycetes</taxon>
        <taxon>Eurotiomycetidae</taxon>
        <taxon>Eurotiales</taxon>
        <taxon>Aspergillaceae</taxon>
        <taxon>Aspergillus</taxon>
        <taxon>Aspergillus subgen. Nidulantes</taxon>
    </lineage>
</organism>
<evidence type="ECO:0000256" key="2">
    <source>
        <dbReference type="ARBA" id="ARBA00010139"/>
    </source>
</evidence>
<dbReference type="EMBL" id="KV878132">
    <property type="protein sequence ID" value="OJJ05304.1"/>
    <property type="molecule type" value="Genomic_DNA"/>
</dbReference>
<dbReference type="PANTHER" id="PTHR42877">
    <property type="entry name" value="L-ORNITHINE N(5)-MONOOXYGENASE-RELATED"/>
    <property type="match status" value="1"/>
</dbReference>
<accession>A0A1L9PUS7</accession>
<dbReference type="STRING" id="1036611.A0A1L9PUS7"/>
<dbReference type="PANTHER" id="PTHR42877:SF8">
    <property type="entry name" value="MONOOXYGENASE"/>
    <property type="match status" value="1"/>
</dbReference>
<reference evidence="6" key="1">
    <citation type="journal article" date="2017" name="Genome Biol.">
        <title>Comparative genomics reveals high biological diversity and specific adaptations in the industrially and medically important fungal genus Aspergillus.</title>
        <authorList>
            <person name="de Vries R.P."/>
            <person name="Riley R."/>
            <person name="Wiebenga A."/>
            <person name="Aguilar-Osorio G."/>
            <person name="Amillis S."/>
            <person name="Uchima C.A."/>
            <person name="Anderluh G."/>
            <person name="Asadollahi M."/>
            <person name="Askin M."/>
            <person name="Barry K."/>
            <person name="Battaglia E."/>
            <person name="Bayram O."/>
            <person name="Benocci T."/>
            <person name="Braus-Stromeyer S.A."/>
            <person name="Caldana C."/>
            <person name="Canovas D."/>
            <person name="Cerqueira G.C."/>
            <person name="Chen F."/>
            <person name="Chen W."/>
            <person name="Choi C."/>
            <person name="Clum A."/>
            <person name="Dos Santos R.A."/>
            <person name="Damasio A.R."/>
            <person name="Diallinas G."/>
            <person name="Emri T."/>
            <person name="Fekete E."/>
            <person name="Flipphi M."/>
            <person name="Freyberg S."/>
            <person name="Gallo A."/>
            <person name="Gournas C."/>
            <person name="Habgood R."/>
            <person name="Hainaut M."/>
            <person name="Harispe M.L."/>
            <person name="Henrissat B."/>
            <person name="Hilden K.S."/>
            <person name="Hope R."/>
            <person name="Hossain A."/>
            <person name="Karabika E."/>
            <person name="Karaffa L."/>
            <person name="Karanyi Z."/>
            <person name="Krasevec N."/>
            <person name="Kuo A."/>
            <person name="Kusch H."/>
            <person name="LaButti K."/>
            <person name="Lagendijk E.L."/>
            <person name="Lapidus A."/>
            <person name="Levasseur A."/>
            <person name="Lindquist E."/>
            <person name="Lipzen A."/>
            <person name="Logrieco A.F."/>
            <person name="MacCabe A."/>
            <person name="Maekelae M.R."/>
            <person name="Malavazi I."/>
            <person name="Melin P."/>
            <person name="Meyer V."/>
            <person name="Mielnichuk N."/>
            <person name="Miskei M."/>
            <person name="Molnar A.P."/>
            <person name="Mule G."/>
            <person name="Ngan C.Y."/>
            <person name="Orejas M."/>
            <person name="Orosz E."/>
            <person name="Ouedraogo J.P."/>
            <person name="Overkamp K.M."/>
            <person name="Park H.-S."/>
            <person name="Perrone G."/>
            <person name="Piumi F."/>
            <person name="Punt P.J."/>
            <person name="Ram A.F."/>
            <person name="Ramon A."/>
            <person name="Rauscher S."/>
            <person name="Record E."/>
            <person name="Riano-Pachon D.M."/>
            <person name="Robert V."/>
            <person name="Roehrig J."/>
            <person name="Ruller R."/>
            <person name="Salamov A."/>
            <person name="Salih N.S."/>
            <person name="Samson R.A."/>
            <person name="Sandor E."/>
            <person name="Sanguinetti M."/>
            <person name="Schuetze T."/>
            <person name="Sepcic K."/>
            <person name="Shelest E."/>
            <person name="Sherlock G."/>
            <person name="Sophianopoulou V."/>
            <person name="Squina F.M."/>
            <person name="Sun H."/>
            <person name="Susca A."/>
            <person name="Todd R.B."/>
            <person name="Tsang A."/>
            <person name="Unkles S.E."/>
            <person name="van de Wiele N."/>
            <person name="van Rossen-Uffink D."/>
            <person name="Oliveira J.V."/>
            <person name="Vesth T.C."/>
            <person name="Visser J."/>
            <person name="Yu J.-H."/>
            <person name="Zhou M."/>
            <person name="Andersen M.R."/>
            <person name="Archer D.B."/>
            <person name="Baker S.E."/>
            <person name="Benoit I."/>
            <person name="Brakhage A.A."/>
            <person name="Braus G.H."/>
            <person name="Fischer R."/>
            <person name="Frisvad J.C."/>
            <person name="Goldman G.H."/>
            <person name="Houbraken J."/>
            <person name="Oakley B."/>
            <person name="Pocsi I."/>
            <person name="Scazzocchio C."/>
            <person name="Seiboth B."/>
            <person name="vanKuyk P.A."/>
            <person name="Wortman J."/>
            <person name="Dyer P.S."/>
            <person name="Grigoriev I.V."/>
        </authorList>
    </citation>
    <scope>NUCLEOTIDE SEQUENCE [LARGE SCALE GENOMIC DNA]</scope>
    <source>
        <strain evidence="6">CBS 583.65</strain>
    </source>
</reference>
<protein>
    <recommendedName>
        <fullName evidence="7">FAD/NAD(P)-binding domain-containing protein</fullName>
    </recommendedName>
</protein>
<dbReference type="GeneID" id="63733399"/>
<evidence type="ECO:0000313" key="6">
    <source>
        <dbReference type="Proteomes" id="UP000184073"/>
    </source>
</evidence>
<evidence type="ECO:0008006" key="7">
    <source>
        <dbReference type="Google" id="ProtNLM"/>
    </source>
</evidence>